<protein>
    <submittedName>
        <fullName evidence="10">ABC transporter, permease protein (Cluster 3, basic aa/glutamine/opines)</fullName>
    </submittedName>
</protein>
<evidence type="ECO:0000256" key="4">
    <source>
        <dbReference type="ARBA" id="ARBA00022692"/>
    </source>
</evidence>
<gene>
    <name evidence="10" type="ORF">BIP78_0282</name>
</gene>
<comment type="subcellular location">
    <subcellularLocation>
        <location evidence="1 8">Cell membrane</location>
        <topology evidence="1 8">Multi-pass membrane protein</topology>
    </subcellularLocation>
</comment>
<feature type="transmembrane region" description="Helical" evidence="8">
    <location>
        <begin position="82"/>
        <end position="100"/>
    </location>
</feature>
<dbReference type="PANTHER" id="PTHR30614:SF0">
    <property type="entry name" value="L-CYSTINE TRANSPORT SYSTEM PERMEASE PROTEIN TCYL"/>
    <property type="match status" value="1"/>
</dbReference>
<dbReference type="GO" id="GO:0006865">
    <property type="term" value="P:amino acid transport"/>
    <property type="evidence" value="ECO:0007669"/>
    <property type="project" value="UniProtKB-KW"/>
</dbReference>
<feature type="domain" description="ABC transmembrane type-1" evidence="9">
    <location>
        <begin position="20"/>
        <end position="209"/>
    </location>
</feature>
<name>A0A410FSZ3_BIPS1</name>
<keyword evidence="3" id="KW-1003">Cell membrane</keyword>
<evidence type="ECO:0000256" key="6">
    <source>
        <dbReference type="ARBA" id="ARBA00022989"/>
    </source>
</evidence>
<evidence type="ECO:0000256" key="3">
    <source>
        <dbReference type="ARBA" id="ARBA00022475"/>
    </source>
</evidence>
<dbReference type="Proteomes" id="UP000287233">
    <property type="component" value="Chromosome"/>
</dbReference>
<feature type="transmembrane region" description="Helical" evidence="8">
    <location>
        <begin position="20"/>
        <end position="44"/>
    </location>
</feature>
<dbReference type="PANTHER" id="PTHR30614">
    <property type="entry name" value="MEMBRANE COMPONENT OF AMINO ACID ABC TRANSPORTER"/>
    <property type="match status" value="1"/>
</dbReference>
<organism evidence="10 11">
    <name type="scientific">Bipolaricaulis sibiricus</name>
    <dbReference type="NCBI Taxonomy" id="2501609"/>
    <lineage>
        <taxon>Bacteria</taxon>
        <taxon>Candidatus Bipolaricaulota</taxon>
        <taxon>Candidatus Bipolaricaulia</taxon>
        <taxon>Candidatus Bipolaricaulales</taxon>
        <taxon>Candidatus Bipolaricaulaceae</taxon>
        <taxon>Candidatus Bipolaricaulis</taxon>
    </lineage>
</organism>
<dbReference type="SUPFAM" id="SSF161098">
    <property type="entry name" value="MetI-like"/>
    <property type="match status" value="1"/>
</dbReference>
<keyword evidence="2 8" id="KW-0813">Transport</keyword>
<reference evidence="11" key="1">
    <citation type="submission" date="2018-12" db="EMBL/GenBank/DDBJ databases">
        <title>Complete genome sequence of an uncultured bacterium of the candidate phylum Bipolaricaulota.</title>
        <authorList>
            <person name="Kadnikov V.V."/>
            <person name="Mardanov A.V."/>
            <person name="Beletsky A.V."/>
            <person name="Frank Y.A."/>
            <person name="Karnachuk O.V."/>
            <person name="Ravin N.V."/>
        </authorList>
    </citation>
    <scope>NUCLEOTIDE SEQUENCE [LARGE SCALE GENOMIC DNA]</scope>
</reference>
<evidence type="ECO:0000259" key="9">
    <source>
        <dbReference type="PROSITE" id="PS50928"/>
    </source>
</evidence>
<dbReference type="InterPro" id="IPR035906">
    <property type="entry name" value="MetI-like_sf"/>
</dbReference>
<keyword evidence="4 8" id="KW-0812">Transmembrane</keyword>
<dbReference type="Pfam" id="PF00528">
    <property type="entry name" value="BPD_transp_1"/>
    <property type="match status" value="1"/>
</dbReference>
<dbReference type="Gene3D" id="1.10.3720.10">
    <property type="entry name" value="MetI-like"/>
    <property type="match status" value="1"/>
</dbReference>
<dbReference type="KEGG" id="bih:BIP78_0282"/>
<keyword evidence="6 8" id="KW-1133">Transmembrane helix</keyword>
<evidence type="ECO:0000256" key="1">
    <source>
        <dbReference type="ARBA" id="ARBA00004651"/>
    </source>
</evidence>
<dbReference type="NCBIfam" id="TIGR01726">
    <property type="entry name" value="HEQRo_perm_3TM"/>
    <property type="match status" value="1"/>
</dbReference>
<dbReference type="PROSITE" id="PS50928">
    <property type="entry name" value="ABC_TM1"/>
    <property type="match status" value="1"/>
</dbReference>
<evidence type="ECO:0000313" key="11">
    <source>
        <dbReference type="Proteomes" id="UP000287233"/>
    </source>
</evidence>
<dbReference type="GO" id="GO:0043190">
    <property type="term" value="C:ATP-binding cassette (ABC) transporter complex"/>
    <property type="evidence" value="ECO:0007669"/>
    <property type="project" value="InterPro"/>
</dbReference>
<comment type="similarity">
    <text evidence="8">Belongs to the binding-protein-dependent transport system permease family.</text>
</comment>
<accession>A0A410FSZ3</accession>
<evidence type="ECO:0000256" key="7">
    <source>
        <dbReference type="ARBA" id="ARBA00023136"/>
    </source>
</evidence>
<dbReference type="GO" id="GO:0022857">
    <property type="term" value="F:transmembrane transporter activity"/>
    <property type="evidence" value="ECO:0007669"/>
    <property type="project" value="InterPro"/>
</dbReference>
<dbReference type="InterPro" id="IPR043429">
    <property type="entry name" value="ArtM/GltK/GlnP/TcyL/YhdX-like"/>
</dbReference>
<sequence length="225" mass="24495">MSSSVWVEIAPYVPVLLRGLLVNIELLLGLISLGLVVGLITALIEVYAPRAMGWAAGAYTWFFRGVPEIVLLFLFYFGLSQFGVPVSAFFAAVLALGLRSSAYQAQIFRGALQSIPHGQMMAARALGLSRVRAIALVILPQALRLSLAGWSNEFSSVLKDTTLAWGIGVVEVMRQASYVRARNFTLTLPIYITVALMFLVLTYAGNLAIGLAERRLRVPGLEGHR</sequence>
<dbReference type="InterPro" id="IPR000515">
    <property type="entry name" value="MetI-like"/>
</dbReference>
<dbReference type="CDD" id="cd06261">
    <property type="entry name" value="TM_PBP2"/>
    <property type="match status" value="1"/>
</dbReference>
<evidence type="ECO:0000256" key="8">
    <source>
        <dbReference type="RuleBase" id="RU363032"/>
    </source>
</evidence>
<dbReference type="InterPro" id="IPR010065">
    <property type="entry name" value="AA_ABC_transptr_permease_3TM"/>
</dbReference>
<dbReference type="EMBL" id="CP034928">
    <property type="protein sequence ID" value="QAA76050.1"/>
    <property type="molecule type" value="Genomic_DNA"/>
</dbReference>
<evidence type="ECO:0000256" key="2">
    <source>
        <dbReference type="ARBA" id="ARBA00022448"/>
    </source>
</evidence>
<feature type="transmembrane region" description="Helical" evidence="8">
    <location>
        <begin position="188"/>
        <end position="209"/>
    </location>
</feature>
<evidence type="ECO:0000313" key="10">
    <source>
        <dbReference type="EMBL" id="QAA76050.1"/>
    </source>
</evidence>
<keyword evidence="5" id="KW-0029">Amino-acid transport</keyword>
<keyword evidence="7 8" id="KW-0472">Membrane</keyword>
<feature type="transmembrane region" description="Helical" evidence="8">
    <location>
        <begin position="56"/>
        <end position="76"/>
    </location>
</feature>
<evidence type="ECO:0000256" key="5">
    <source>
        <dbReference type="ARBA" id="ARBA00022970"/>
    </source>
</evidence>
<proteinExistence type="inferred from homology"/>
<dbReference type="AlphaFoldDB" id="A0A410FSZ3"/>